<organism evidence="2 3">
    <name type="scientific">Desulfofundulus thermosubterraneus DSM 16057</name>
    <dbReference type="NCBI Taxonomy" id="1121432"/>
    <lineage>
        <taxon>Bacteria</taxon>
        <taxon>Bacillati</taxon>
        <taxon>Bacillota</taxon>
        <taxon>Clostridia</taxon>
        <taxon>Eubacteriales</taxon>
        <taxon>Peptococcaceae</taxon>
        <taxon>Desulfofundulus</taxon>
    </lineage>
</organism>
<dbReference type="EMBL" id="FQZM01000013">
    <property type="protein sequence ID" value="SHI85355.1"/>
    <property type="molecule type" value="Genomic_DNA"/>
</dbReference>
<accession>A0A1M6EIP4</accession>
<gene>
    <name evidence="2" type="ORF">SAMN02745219_01211</name>
</gene>
<evidence type="ECO:0000313" key="2">
    <source>
        <dbReference type="EMBL" id="SHI85355.1"/>
    </source>
</evidence>
<dbReference type="Proteomes" id="UP000184529">
    <property type="component" value="Unassembled WGS sequence"/>
</dbReference>
<dbReference type="STRING" id="1121432.SAMN02745219_01211"/>
<evidence type="ECO:0000256" key="1">
    <source>
        <dbReference type="SAM" id="MobiDB-lite"/>
    </source>
</evidence>
<protein>
    <submittedName>
        <fullName evidence="2">Uncharacterized protein</fullName>
    </submittedName>
</protein>
<dbReference type="AlphaFoldDB" id="A0A1M6EIP4"/>
<reference evidence="3" key="1">
    <citation type="submission" date="2016-11" db="EMBL/GenBank/DDBJ databases">
        <authorList>
            <person name="Varghese N."/>
            <person name="Submissions S."/>
        </authorList>
    </citation>
    <scope>NUCLEOTIDE SEQUENCE [LARGE SCALE GENOMIC DNA]</scope>
    <source>
        <strain evidence="3">DSM 16057</strain>
    </source>
</reference>
<keyword evidence="3" id="KW-1185">Reference proteome</keyword>
<sequence>MGRTTKKRKSQRQGPVELTVRSRQRKDHAGYLLHLLPDTQAAAAAAIGEVLGNGVSKR</sequence>
<evidence type="ECO:0000313" key="3">
    <source>
        <dbReference type="Proteomes" id="UP000184529"/>
    </source>
</evidence>
<feature type="region of interest" description="Disordered" evidence="1">
    <location>
        <begin position="1"/>
        <end position="24"/>
    </location>
</feature>
<proteinExistence type="predicted"/>
<name>A0A1M6EIP4_9FIRM</name>
<feature type="compositionally biased region" description="Basic residues" evidence="1">
    <location>
        <begin position="1"/>
        <end position="11"/>
    </location>
</feature>